<dbReference type="GO" id="GO:0004750">
    <property type="term" value="F:D-ribulose-phosphate 3-epimerase activity"/>
    <property type="evidence" value="ECO:0007669"/>
    <property type="project" value="UniProtKB-UniRule"/>
</dbReference>
<keyword evidence="13" id="KW-0464">Manganese</keyword>
<sequence length="218" mass="23596">MVKIAPSILSADFAKLGEEIKDVEKGNADYIHVDVMDGHFVPNITIGPLIVEAIKPTTKLPLDVHLMIENPDQYIPAFVKAGASIITVHQEASVHLHRTIQLIKANNVKAGVVINPGTPAEMIRDVLGDVDLVLIMTVNPGFGGQSFIESTLKKIKQIATWREENGYTFEIEVDGGVNVSTAKQCVDAGADVLVAGSAVFNQENRTKAILDIRKACEM</sequence>
<feature type="binding site" evidence="10 13">
    <location>
        <position position="174"/>
    </location>
    <ligand>
        <name>a divalent metal cation</name>
        <dbReference type="ChEBI" id="CHEBI:60240"/>
    </ligand>
</feature>
<dbReference type="PIRSF" id="PIRSF001461">
    <property type="entry name" value="RPE"/>
    <property type="match status" value="1"/>
</dbReference>
<feature type="binding site" evidence="10 13">
    <location>
        <position position="34"/>
    </location>
    <ligand>
        <name>a divalent metal cation</name>
        <dbReference type="ChEBI" id="CHEBI:60240"/>
    </ligand>
</feature>
<comment type="caution">
    <text evidence="15">The sequence shown here is derived from an EMBL/GenBank/DDBJ whole genome shotgun (WGS) entry which is preliminary data.</text>
</comment>
<evidence type="ECO:0000256" key="1">
    <source>
        <dbReference type="ARBA" id="ARBA00001782"/>
    </source>
</evidence>
<dbReference type="GO" id="GO:0005737">
    <property type="term" value="C:cytoplasm"/>
    <property type="evidence" value="ECO:0007669"/>
    <property type="project" value="UniProtKB-ARBA"/>
</dbReference>
<dbReference type="SUPFAM" id="SSF51366">
    <property type="entry name" value="Ribulose-phoshate binding barrel"/>
    <property type="match status" value="1"/>
</dbReference>
<evidence type="ECO:0000256" key="10">
    <source>
        <dbReference type="HAMAP-Rule" id="MF_02227"/>
    </source>
</evidence>
<evidence type="ECO:0000256" key="4">
    <source>
        <dbReference type="ARBA" id="ARBA00001947"/>
    </source>
</evidence>
<dbReference type="Proteomes" id="UP000637359">
    <property type="component" value="Unassembled WGS sequence"/>
</dbReference>
<dbReference type="HAMAP" id="MF_02227">
    <property type="entry name" value="RPE"/>
    <property type="match status" value="1"/>
</dbReference>
<dbReference type="FunFam" id="3.20.20.70:FF:000004">
    <property type="entry name" value="Ribulose-phosphate 3-epimerase"/>
    <property type="match status" value="1"/>
</dbReference>
<keyword evidence="9 10" id="KW-0413">Isomerase</keyword>
<evidence type="ECO:0000256" key="8">
    <source>
        <dbReference type="ARBA" id="ARBA00022723"/>
    </source>
</evidence>
<evidence type="ECO:0000256" key="9">
    <source>
        <dbReference type="ARBA" id="ARBA00023235"/>
    </source>
</evidence>
<feature type="active site" description="Proton acceptor" evidence="10 12">
    <location>
        <position position="34"/>
    </location>
</feature>
<evidence type="ECO:0000256" key="12">
    <source>
        <dbReference type="PIRSR" id="PIRSR001461-1"/>
    </source>
</evidence>
<feature type="binding site" evidence="10 14">
    <location>
        <position position="7"/>
    </location>
    <ligand>
        <name>substrate</name>
    </ligand>
</feature>
<evidence type="ECO:0000256" key="7">
    <source>
        <dbReference type="ARBA" id="ARBA00013188"/>
    </source>
</evidence>
<feature type="binding site" evidence="14">
    <location>
        <position position="176"/>
    </location>
    <ligand>
        <name>substrate</name>
    </ligand>
</feature>
<keyword evidence="13" id="KW-0170">Cobalt</keyword>
<keyword evidence="8 10" id="KW-0479">Metal-binding</keyword>
<feature type="binding site" evidence="10 14">
    <location>
        <position position="65"/>
    </location>
    <ligand>
        <name>substrate</name>
    </ligand>
</feature>
<feature type="binding site" evidence="10">
    <location>
        <begin position="174"/>
        <end position="176"/>
    </location>
    <ligand>
        <name>substrate</name>
    </ligand>
</feature>
<comment type="cofactor">
    <cofactor evidence="5">
        <name>Fe(2+)</name>
        <dbReference type="ChEBI" id="CHEBI:29033"/>
    </cofactor>
</comment>
<dbReference type="EC" id="5.1.3.1" evidence="7 10"/>
<comment type="catalytic activity">
    <reaction evidence="1 10 11">
        <text>D-ribulose 5-phosphate = D-xylulose 5-phosphate</text>
        <dbReference type="Rhea" id="RHEA:13677"/>
        <dbReference type="ChEBI" id="CHEBI:57737"/>
        <dbReference type="ChEBI" id="CHEBI:58121"/>
        <dbReference type="EC" id="5.1.3.1"/>
    </reaction>
</comment>
<comment type="cofactor">
    <cofactor evidence="4">
        <name>Zn(2+)</name>
        <dbReference type="ChEBI" id="CHEBI:29105"/>
    </cofactor>
</comment>
<dbReference type="InterPro" id="IPR011060">
    <property type="entry name" value="RibuloseP-bd_barrel"/>
</dbReference>
<comment type="function">
    <text evidence="10">Catalyzes the reversible epimerization of D-ribulose 5-phosphate to D-xylulose 5-phosphate.</text>
</comment>
<comment type="cofactor">
    <cofactor evidence="10 13">
        <name>a divalent metal cation</name>
        <dbReference type="ChEBI" id="CHEBI:60240"/>
    </cofactor>
    <text evidence="10 13">Binds 1 divalent metal cation per subunit.</text>
</comment>
<feature type="binding site" evidence="10 14">
    <location>
        <begin position="196"/>
        <end position="197"/>
    </location>
    <ligand>
        <name>substrate</name>
    </ligand>
</feature>
<dbReference type="EMBL" id="JACOOL010000002">
    <property type="protein sequence ID" value="MBC5635915.1"/>
    <property type="molecule type" value="Genomic_DNA"/>
</dbReference>
<proteinExistence type="inferred from homology"/>
<evidence type="ECO:0000256" key="14">
    <source>
        <dbReference type="PIRSR" id="PIRSR001461-3"/>
    </source>
</evidence>
<dbReference type="RefSeq" id="WP_186868629.1">
    <property type="nucleotide sequence ID" value="NZ_JACOOL010000002.1"/>
</dbReference>
<comment type="cofactor">
    <cofactor evidence="3">
        <name>Co(2+)</name>
        <dbReference type="ChEBI" id="CHEBI:48828"/>
    </cofactor>
</comment>
<dbReference type="GO" id="GO:0019323">
    <property type="term" value="P:pentose catabolic process"/>
    <property type="evidence" value="ECO:0007669"/>
    <property type="project" value="UniProtKB-UniRule"/>
</dbReference>
<evidence type="ECO:0000313" key="16">
    <source>
        <dbReference type="Proteomes" id="UP000637359"/>
    </source>
</evidence>
<evidence type="ECO:0000313" key="15">
    <source>
        <dbReference type="EMBL" id="MBC5635915.1"/>
    </source>
</evidence>
<comment type="cofactor">
    <cofactor evidence="2">
        <name>Mn(2+)</name>
        <dbReference type="ChEBI" id="CHEBI:29035"/>
    </cofactor>
</comment>
<dbReference type="PROSITE" id="PS01086">
    <property type="entry name" value="RIBUL_P_3_EPIMER_2"/>
    <property type="match status" value="1"/>
</dbReference>
<accession>A0A923RGA6</accession>
<organism evidence="15 16">
    <name type="scientific">Ornithinibacillus hominis</name>
    <dbReference type="NCBI Taxonomy" id="2763055"/>
    <lineage>
        <taxon>Bacteria</taxon>
        <taxon>Bacillati</taxon>
        <taxon>Bacillota</taxon>
        <taxon>Bacilli</taxon>
        <taxon>Bacillales</taxon>
        <taxon>Bacillaceae</taxon>
        <taxon>Ornithinibacillus</taxon>
    </lineage>
</organism>
<reference evidence="15" key="1">
    <citation type="submission" date="2020-08" db="EMBL/GenBank/DDBJ databases">
        <title>Genome public.</title>
        <authorList>
            <person name="Liu C."/>
            <person name="Sun Q."/>
        </authorList>
    </citation>
    <scope>NUCLEOTIDE SEQUENCE</scope>
    <source>
        <strain evidence="15">BX22</strain>
    </source>
</reference>
<dbReference type="CDD" id="cd00429">
    <property type="entry name" value="RPE"/>
    <property type="match status" value="1"/>
</dbReference>
<keyword evidence="10 11" id="KW-0119">Carbohydrate metabolism</keyword>
<dbReference type="PROSITE" id="PS01085">
    <property type="entry name" value="RIBUL_P_3_EPIMER_1"/>
    <property type="match status" value="1"/>
</dbReference>
<dbReference type="InterPro" id="IPR000056">
    <property type="entry name" value="Ribul_P_3_epim-like"/>
</dbReference>
<feature type="binding site" evidence="10 13">
    <location>
        <position position="65"/>
    </location>
    <ligand>
        <name>a divalent metal cation</name>
        <dbReference type="ChEBI" id="CHEBI:60240"/>
    </ligand>
</feature>
<evidence type="ECO:0000256" key="6">
    <source>
        <dbReference type="ARBA" id="ARBA00009541"/>
    </source>
</evidence>
<dbReference type="InterPro" id="IPR026019">
    <property type="entry name" value="Ribul_P_3_epim"/>
</dbReference>
<keyword evidence="13" id="KW-0862">Zinc</keyword>
<dbReference type="Gene3D" id="3.20.20.70">
    <property type="entry name" value="Aldolase class I"/>
    <property type="match status" value="1"/>
</dbReference>
<dbReference type="PANTHER" id="PTHR11749">
    <property type="entry name" value="RIBULOSE-5-PHOSPHATE-3-EPIMERASE"/>
    <property type="match status" value="1"/>
</dbReference>
<comment type="similarity">
    <text evidence="6 10 11">Belongs to the ribulose-phosphate 3-epimerase family.</text>
</comment>
<dbReference type="NCBIfam" id="TIGR01163">
    <property type="entry name" value="rpe"/>
    <property type="match status" value="1"/>
</dbReference>
<evidence type="ECO:0000256" key="5">
    <source>
        <dbReference type="ARBA" id="ARBA00001954"/>
    </source>
</evidence>
<evidence type="ECO:0000256" key="11">
    <source>
        <dbReference type="PIRNR" id="PIRNR001461"/>
    </source>
</evidence>
<feature type="binding site" evidence="10 13">
    <location>
        <position position="32"/>
    </location>
    <ligand>
        <name>a divalent metal cation</name>
        <dbReference type="ChEBI" id="CHEBI:60240"/>
    </ligand>
</feature>
<gene>
    <name evidence="10" type="primary">rpe</name>
    <name evidence="15" type="ORF">H8S33_03645</name>
</gene>
<evidence type="ECO:0000256" key="13">
    <source>
        <dbReference type="PIRSR" id="PIRSR001461-2"/>
    </source>
</evidence>
<feature type="binding site" evidence="10 14">
    <location>
        <begin position="141"/>
        <end position="144"/>
    </location>
    <ligand>
        <name>substrate</name>
    </ligand>
</feature>
<dbReference type="GO" id="GO:0006098">
    <property type="term" value="P:pentose-phosphate shunt"/>
    <property type="evidence" value="ECO:0007669"/>
    <property type="project" value="UniProtKB-UniRule"/>
</dbReference>
<protein>
    <recommendedName>
        <fullName evidence="7 10">Ribulose-phosphate 3-epimerase</fullName>
        <ecNumber evidence="7 10">5.1.3.1</ecNumber>
    </recommendedName>
</protein>
<dbReference type="Pfam" id="PF00834">
    <property type="entry name" value="Ribul_P_3_epim"/>
    <property type="match status" value="1"/>
</dbReference>
<comment type="pathway">
    <text evidence="10">Carbohydrate degradation.</text>
</comment>
<feature type="active site" description="Proton donor" evidence="10 12">
    <location>
        <position position="174"/>
    </location>
</feature>
<dbReference type="GO" id="GO:0046872">
    <property type="term" value="F:metal ion binding"/>
    <property type="evidence" value="ECO:0007669"/>
    <property type="project" value="UniProtKB-UniRule"/>
</dbReference>
<keyword evidence="16" id="KW-1185">Reference proteome</keyword>
<dbReference type="InterPro" id="IPR013785">
    <property type="entry name" value="Aldolase_TIM"/>
</dbReference>
<evidence type="ECO:0000256" key="2">
    <source>
        <dbReference type="ARBA" id="ARBA00001936"/>
    </source>
</evidence>
<dbReference type="AlphaFoldDB" id="A0A923RGA6"/>
<evidence type="ECO:0000256" key="3">
    <source>
        <dbReference type="ARBA" id="ARBA00001941"/>
    </source>
</evidence>
<name>A0A923RGA6_9BACI</name>
<dbReference type="NCBIfam" id="NF004076">
    <property type="entry name" value="PRK05581.1-4"/>
    <property type="match status" value="1"/>
</dbReference>